<evidence type="ECO:0000256" key="10">
    <source>
        <dbReference type="SAM" id="Phobius"/>
    </source>
</evidence>
<feature type="compositionally biased region" description="Low complexity" evidence="9">
    <location>
        <begin position="104"/>
        <end position="130"/>
    </location>
</feature>
<evidence type="ECO:0000313" key="12">
    <source>
        <dbReference type="EMBL" id="GCB79389.1"/>
    </source>
</evidence>
<evidence type="ECO:0000256" key="9">
    <source>
        <dbReference type="SAM" id="MobiDB-lite"/>
    </source>
</evidence>
<dbReference type="EMBL" id="BFAA01009356">
    <property type="protein sequence ID" value="GCB79389.1"/>
    <property type="molecule type" value="Genomic_DNA"/>
</dbReference>
<dbReference type="PROSITE" id="PS50896">
    <property type="entry name" value="LISH"/>
    <property type="match status" value="1"/>
</dbReference>
<dbReference type="STRING" id="75743.A0A401Q1T2"/>
<dbReference type="PROSITE" id="PS00375">
    <property type="entry name" value="UDPGT"/>
    <property type="match status" value="1"/>
</dbReference>
<proteinExistence type="inferred from homology"/>
<comment type="subcellular location">
    <subcellularLocation>
        <location evidence="2">Endoplasmic reticulum</location>
    </subcellularLocation>
    <subcellularLocation>
        <location evidence="1">Membrane</location>
        <topology evidence="1">Single-pass membrane protein</topology>
    </subcellularLocation>
</comment>
<feature type="region of interest" description="Disordered" evidence="9">
    <location>
        <begin position="60"/>
        <end position="737"/>
    </location>
</feature>
<name>A0A401Q1T2_SCYTO</name>
<sequence length="1353" mass="145506">MEARVVPSDLYPQIYSFLLQNKFDKAAKEFLKQSNVKVPDLKSPSLVEIFDFWVKTSEVSKKRKPVLNGPPAKKAKKDETSSSSDSSDSSDEESTTKKPASKLPAPKVTKPAVKKAAPKESSSSEDSSSSDSEEEKKPTQTGTQKKAISAKGPTPATKALAVSKPAARQKDESSSSEDSDSSVELKPAVSAPAKPAAKTLVKTAAKTAVKPAGKTPVKPAAKALVKPALKTANQAAEESSEDDSSDDSTDSDSAKKPPAQKVIPKAAVPVKPVSAAAGKVKAKPATPARAVAASTKKSSSSEGESDSSDDEAPAVKTKAKPGAYNAVPPPTQQNKKATAGKKTPAVKKAPAAAASKKTPVTSAKGKSSDSSDDSSDSSTDEEAPMKPATKLTPAKPAPALQTKAAAAQKTAAKEADSSSDSESDSDSSEEEPKAKIMAKSTPKPAANSTIKAAAKPALKQAVKPASKAAALAQAKKSESSSESDSSSDSDEKNTAAPPFHPAAKSAAVPVKLGKQNTSAAKAAADDSSSSDSDDSSSEEEVKPAAKVQTPAKGKPLAVAAKAKSPAVTGKAKLVTGTGKLPAVTNKNESSSSDETSSDDEPQLKTPVGQLKKAVAAPSPRVANSAAKKAKSSSSESSESEEENSKGKPNDVRTPPLMAAKKTAESSSEDSSSEEDEKSNARSVNGTVNTKRKRESSSSSEDVDGEGDLTPANQKLQAKVPNTFPKTKKSPQRNTPFRRVREDEVEIDPRFSNNSFNAKRGASGDWGEKANHDLKFTKGKSFRHEKTKKKRGNYRGGPIGMSLEGRGAKQRGSFPGLSAPFSRMKLLLVTLPLLIVTSAVLKSSMAAKIMVIPPIMFESHLQIFKTLAKALHEQGHEVVIVASQGREIAESPHYRFQRYAGMFTSQTADDFLQEKMKNIFSGKLTALQLFGILDSYTANCDQMVGNRDLEDQLREEKFDLLLVDPNEMCGYVFAEILGVKHVTFSTGLWFPAELGAPSPVSYVPEFNSLMTDRMNFWERAWNSLTYIVSRIGTRCAILPKYDAILAKHSVKPYRSMLEVVQGSSMFLLCTDVALEFPRPSLPSIAFVGGILTRRANPLPEDLATWVEDAPEGVVVVSFGAGVKYLSDNLTEKLAAAFAQLPHRVLWRFFGKKPRSLGTNTKLMEWIPQNDLLGHRNVKAFLSHGGLNGIYESIYHGVPVVGVPFFGDHYDIMTRIHAKGMGIFLTWSTMTEEDIYRAVVAVATDPRYKKQAMYLSRLHQDQPLHPVNRAVYWLEYVLRHDGAAHLRPTLYDMVFYQYYMLDVVAVFIVCVILLCYCFLKMVRKLKGCVLPKANNSHTQNGIPNRKMVPERKKWE</sequence>
<organism evidence="12 13">
    <name type="scientific">Scyliorhinus torazame</name>
    <name type="common">Cloudy catshark</name>
    <name type="synonym">Catulus torazame</name>
    <dbReference type="NCBI Taxonomy" id="75743"/>
    <lineage>
        <taxon>Eukaryota</taxon>
        <taxon>Metazoa</taxon>
        <taxon>Chordata</taxon>
        <taxon>Craniata</taxon>
        <taxon>Vertebrata</taxon>
        <taxon>Chondrichthyes</taxon>
        <taxon>Elasmobranchii</taxon>
        <taxon>Galeomorphii</taxon>
        <taxon>Galeoidea</taxon>
        <taxon>Carcharhiniformes</taxon>
        <taxon>Scyliorhinidae</taxon>
        <taxon>Scyliorhinus</taxon>
    </lineage>
</organism>
<feature type="compositionally biased region" description="Acidic residues" evidence="9">
    <location>
        <begin position="417"/>
        <end position="429"/>
    </location>
</feature>
<protein>
    <recommendedName>
        <fullName evidence="11">Srp40 C-terminal domain-containing protein</fullName>
    </recommendedName>
</protein>
<feature type="region of interest" description="Disordered" evidence="9">
    <location>
        <begin position="750"/>
        <end position="808"/>
    </location>
</feature>
<dbReference type="GO" id="GO:0003851">
    <property type="term" value="F:N-acylsphingosine galactosyltransferase activity"/>
    <property type="evidence" value="ECO:0007669"/>
    <property type="project" value="TreeGrafter"/>
</dbReference>
<accession>A0A401Q1T2</accession>
<evidence type="ECO:0000259" key="11">
    <source>
        <dbReference type="Pfam" id="PF05022"/>
    </source>
</evidence>
<feature type="compositionally biased region" description="Low complexity" evidence="9">
    <location>
        <begin position="386"/>
        <end position="410"/>
    </location>
</feature>
<dbReference type="InterPro" id="IPR007718">
    <property type="entry name" value="Srp40_C"/>
</dbReference>
<reference evidence="12 13" key="1">
    <citation type="journal article" date="2018" name="Nat. Ecol. Evol.">
        <title>Shark genomes provide insights into elasmobranch evolution and the origin of vertebrates.</title>
        <authorList>
            <person name="Hara Y"/>
            <person name="Yamaguchi K"/>
            <person name="Onimaru K"/>
            <person name="Kadota M"/>
            <person name="Koyanagi M"/>
            <person name="Keeley SD"/>
            <person name="Tatsumi K"/>
            <person name="Tanaka K"/>
            <person name="Motone F"/>
            <person name="Kageyama Y"/>
            <person name="Nozu R"/>
            <person name="Adachi N"/>
            <person name="Nishimura O"/>
            <person name="Nakagawa R"/>
            <person name="Tanegashima C"/>
            <person name="Kiyatake I"/>
            <person name="Matsumoto R"/>
            <person name="Murakumo K"/>
            <person name="Nishida K"/>
            <person name="Terakita A"/>
            <person name="Kuratani S"/>
            <person name="Sato K"/>
            <person name="Hyodo S Kuraku.S."/>
        </authorList>
    </citation>
    <scope>NUCLEOTIDE SEQUENCE [LARGE SCALE GENOMIC DNA]</scope>
</reference>
<dbReference type="GO" id="GO:0006682">
    <property type="term" value="P:galactosylceramide biosynthetic process"/>
    <property type="evidence" value="ECO:0007669"/>
    <property type="project" value="TreeGrafter"/>
</dbReference>
<feature type="compositionally biased region" description="Basic residues" evidence="9">
    <location>
        <begin position="776"/>
        <end position="792"/>
    </location>
</feature>
<feature type="transmembrane region" description="Helical" evidence="10">
    <location>
        <begin position="1294"/>
        <end position="1317"/>
    </location>
</feature>
<feature type="compositionally biased region" description="Acidic residues" evidence="9">
    <location>
        <begin position="238"/>
        <end position="250"/>
    </location>
</feature>
<feature type="compositionally biased region" description="Basic and acidic residues" evidence="9">
    <location>
        <begin position="765"/>
        <end position="775"/>
    </location>
</feature>
<dbReference type="Gene3D" id="3.40.50.2000">
    <property type="entry name" value="Glycogen Phosphorylase B"/>
    <property type="match status" value="2"/>
</dbReference>
<evidence type="ECO:0000313" key="13">
    <source>
        <dbReference type="Proteomes" id="UP000288216"/>
    </source>
</evidence>
<keyword evidence="5" id="KW-0808">Transferase</keyword>
<evidence type="ECO:0000256" key="8">
    <source>
        <dbReference type="ARBA" id="ARBA00023180"/>
    </source>
</evidence>
<dbReference type="FunFam" id="3.40.50.2000:FF:000021">
    <property type="entry name" value="UDP-glucuronosyltransferase"/>
    <property type="match status" value="1"/>
</dbReference>
<dbReference type="SMART" id="SM00667">
    <property type="entry name" value="LisH"/>
    <property type="match status" value="1"/>
</dbReference>
<dbReference type="Pfam" id="PF05022">
    <property type="entry name" value="SRP40_C"/>
    <property type="match status" value="1"/>
</dbReference>
<dbReference type="PANTHER" id="PTHR48043:SF54">
    <property type="entry name" value="2-HYDROXYACYLSPHINGOSINE 1-BETA-GALACTOSYLTRANSFERASE"/>
    <property type="match status" value="1"/>
</dbReference>
<feature type="compositionally biased region" description="Acidic residues" evidence="9">
    <location>
        <begin position="666"/>
        <end position="676"/>
    </location>
</feature>
<dbReference type="CDD" id="cd03784">
    <property type="entry name" value="GT1_Gtf-like"/>
    <property type="match status" value="1"/>
</dbReference>
<dbReference type="GO" id="GO:0005730">
    <property type="term" value="C:nucleolus"/>
    <property type="evidence" value="ECO:0007669"/>
    <property type="project" value="UniProtKB-ARBA"/>
</dbReference>
<feature type="compositionally biased region" description="Acidic residues" evidence="9">
    <location>
        <begin position="303"/>
        <end position="312"/>
    </location>
</feature>
<gene>
    <name evidence="12" type="ORF">scyTo_0015972</name>
</gene>
<dbReference type="OMA" id="DWFLEQM"/>
<evidence type="ECO:0000256" key="6">
    <source>
        <dbReference type="ARBA" id="ARBA00022729"/>
    </source>
</evidence>
<dbReference type="Pfam" id="PF00201">
    <property type="entry name" value="UDPGT"/>
    <property type="match status" value="1"/>
</dbReference>
<keyword evidence="10" id="KW-0472">Membrane</keyword>
<keyword evidence="13" id="KW-1185">Reference proteome</keyword>
<dbReference type="Proteomes" id="UP000288216">
    <property type="component" value="Unassembled WGS sequence"/>
</dbReference>
<dbReference type="InterPro" id="IPR006594">
    <property type="entry name" value="LisH"/>
</dbReference>
<dbReference type="PANTHER" id="PTHR48043">
    <property type="entry name" value="EG:EG0003.4 PROTEIN-RELATED"/>
    <property type="match status" value="1"/>
</dbReference>
<feature type="compositionally biased region" description="Acidic residues" evidence="9">
    <location>
        <begin position="370"/>
        <end position="382"/>
    </location>
</feature>
<keyword evidence="7" id="KW-0256">Endoplasmic reticulum</keyword>
<dbReference type="GO" id="GO:0005783">
    <property type="term" value="C:endoplasmic reticulum"/>
    <property type="evidence" value="ECO:0007669"/>
    <property type="project" value="UniProtKB-SubCell"/>
</dbReference>
<dbReference type="InterPro" id="IPR050271">
    <property type="entry name" value="UDP-glycosyltransferase"/>
</dbReference>
<feature type="compositionally biased region" description="Low complexity" evidence="9">
    <location>
        <begin position="465"/>
        <end position="486"/>
    </location>
</feature>
<feature type="compositionally biased region" description="Low complexity" evidence="9">
    <location>
        <begin position="335"/>
        <end position="364"/>
    </location>
</feature>
<feature type="compositionally biased region" description="Low complexity" evidence="9">
    <location>
        <begin position="518"/>
        <end position="530"/>
    </location>
</feature>
<dbReference type="FunFam" id="3.40.50.2000:FF:000033">
    <property type="entry name" value="2-hydroxyacylsphingosine 1-beta-galactosyltransferase"/>
    <property type="match status" value="1"/>
</dbReference>
<dbReference type="GO" id="GO:0016020">
    <property type="term" value="C:membrane"/>
    <property type="evidence" value="ECO:0007669"/>
    <property type="project" value="UniProtKB-SubCell"/>
</dbReference>
<feature type="compositionally biased region" description="Low complexity" evidence="9">
    <location>
        <begin position="622"/>
        <end position="636"/>
    </location>
</feature>
<keyword evidence="4" id="KW-0328">Glycosyltransferase</keyword>
<comment type="caution">
    <text evidence="12">The sequence shown here is derived from an EMBL/GenBank/DDBJ whole genome shotgun (WGS) entry which is preliminary data.</text>
</comment>
<evidence type="ECO:0000256" key="5">
    <source>
        <dbReference type="ARBA" id="ARBA00022679"/>
    </source>
</evidence>
<keyword evidence="10" id="KW-0812">Transmembrane</keyword>
<dbReference type="SUPFAM" id="SSF53756">
    <property type="entry name" value="UDP-Glycosyltransferase/glycogen phosphorylase"/>
    <property type="match status" value="1"/>
</dbReference>
<evidence type="ECO:0000256" key="3">
    <source>
        <dbReference type="ARBA" id="ARBA00009995"/>
    </source>
</evidence>
<keyword evidence="6" id="KW-0732">Signal</keyword>
<comment type="similarity">
    <text evidence="3">Belongs to the UDP-glycosyltransferase family.</text>
</comment>
<dbReference type="InterPro" id="IPR035595">
    <property type="entry name" value="UDP_glycos_trans_CS"/>
</dbReference>
<evidence type="ECO:0000256" key="7">
    <source>
        <dbReference type="ARBA" id="ARBA00022824"/>
    </source>
</evidence>
<dbReference type="OrthoDB" id="5835829at2759"/>
<keyword evidence="8" id="KW-0325">Glycoprotein</keyword>
<dbReference type="InterPro" id="IPR002213">
    <property type="entry name" value="UDP_glucos_trans"/>
</dbReference>
<evidence type="ECO:0000256" key="4">
    <source>
        <dbReference type="ARBA" id="ARBA00022676"/>
    </source>
</evidence>
<feature type="compositionally biased region" description="Low complexity" evidence="9">
    <location>
        <begin position="256"/>
        <end position="302"/>
    </location>
</feature>
<feature type="domain" description="Srp40 C-terminal" evidence="11">
    <location>
        <begin position="735"/>
        <end position="800"/>
    </location>
</feature>
<keyword evidence="10" id="KW-1133">Transmembrane helix</keyword>
<feature type="compositionally biased region" description="Low complexity" evidence="9">
    <location>
        <begin position="186"/>
        <end position="232"/>
    </location>
</feature>
<evidence type="ECO:0000256" key="1">
    <source>
        <dbReference type="ARBA" id="ARBA00004167"/>
    </source>
</evidence>
<evidence type="ECO:0000256" key="2">
    <source>
        <dbReference type="ARBA" id="ARBA00004240"/>
    </source>
</evidence>